<reference evidence="1 2" key="1">
    <citation type="submission" date="2018-06" db="EMBL/GenBank/DDBJ databases">
        <title>Genomic Encyclopedia of Type Strains, Phase I: the one thousand microbial genomes (KMG-I) project.</title>
        <authorList>
            <person name="Kyrpides N."/>
        </authorList>
    </citation>
    <scope>NUCLEOTIDE SEQUENCE [LARGE SCALE GENOMIC DNA]</scope>
    <source>
        <strain evidence="1 2">DSM 19573</strain>
    </source>
</reference>
<evidence type="ECO:0000313" key="1">
    <source>
        <dbReference type="EMBL" id="PYG84878.1"/>
    </source>
</evidence>
<dbReference type="AlphaFoldDB" id="A0A318Y1G7"/>
<comment type="caution">
    <text evidence="1">The sequence shown here is derived from an EMBL/GenBank/DDBJ whole genome shotgun (WGS) entry which is preliminary data.</text>
</comment>
<accession>A0A318Y1G7</accession>
<evidence type="ECO:0000313" key="2">
    <source>
        <dbReference type="Proteomes" id="UP000248132"/>
    </source>
</evidence>
<protein>
    <submittedName>
        <fullName evidence="1">Uncharacterized protein</fullName>
    </submittedName>
</protein>
<dbReference type="RefSeq" id="WP_110463453.1">
    <property type="nucleotide sequence ID" value="NZ_QKMR01000029.1"/>
</dbReference>
<dbReference type="EMBL" id="QKMR01000029">
    <property type="protein sequence ID" value="PYG84878.1"/>
    <property type="molecule type" value="Genomic_DNA"/>
</dbReference>
<dbReference type="OrthoDB" id="2079759at2"/>
<name>A0A318Y1G7_9FIRM</name>
<organism evidence="1 2">
    <name type="scientific">Ruminiclostridium sufflavum DSM 19573</name>
    <dbReference type="NCBI Taxonomy" id="1121337"/>
    <lineage>
        <taxon>Bacteria</taxon>
        <taxon>Bacillati</taxon>
        <taxon>Bacillota</taxon>
        <taxon>Clostridia</taxon>
        <taxon>Eubacteriales</taxon>
        <taxon>Oscillospiraceae</taxon>
        <taxon>Ruminiclostridium</taxon>
    </lineage>
</organism>
<keyword evidence="2" id="KW-1185">Reference proteome</keyword>
<gene>
    <name evidence="1" type="ORF">LY28_03499</name>
</gene>
<dbReference type="Proteomes" id="UP000248132">
    <property type="component" value="Unassembled WGS sequence"/>
</dbReference>
<proteinExistence type="predicted"/>
<sequence>MKNSEAISQSVSARIINELKAGGYSAIAVNTSGRENNWDTEKICVIRDGKDVCDINCSTNTISYSNRHDRSEVERILALIVNLQEQEGNYINAPALKVNKLENYRLLSEYNNVILAACRASGLNPAMQKVDSIQYVTWARDSFDDGVQTGHYFSENYAAAKEDFAKRSGLINEDKLFSETELIALYDGLVKLEGIDNTNEAEKILNSVKRKISNVIPDIENKIYGRNPVFKENERYCEIDDKNAEPEEWMGEEVQENFAQ</sequence>